<dbReference type="RefSeq" id="WP_129834565.1">
    <property type="nucleotide sequence ID" value="NZ_CP035704.1"/>
</dbReference>
<dbReference type="EMBL" id="CP035704">
    <property type="protein sequence ID" value="QBB71502.1"/>
    <property type="molecule type" value="Genomic_DNA"/>
</dbReference>
<dbReference type="GO" id="GO:0061522">
    <property type="term" value="F:1,4-dihydroxy-2-naphthoyl-CoA thioesterase activity"/>
    <property type="evidence" value="ECO:0007669"/>
    <property type="project" value="TreeGrafter"/>
</dbReference>
<dbReference type="PANTHER" id="PTHR43240">
    <property type="entry name" value="1,4-DIHYDROXY-2-NAPHTHOYL-COA THIOESTERASE 1"/>
    <property type="match status" value="1"/>
</dbReference>
<evidence type="ECO:0000313" key="4">
    <source>
        <dbReference type="Proteomes" id="UP000291562"/>
    </source>
</evidence>
<dbReference type="AlphaFoldDB" id="A0A411HLU2"/>
<keyword evidence="4" id="KW-1185">Reference proteome</keyword>
<proteinExistence type="predicted"/>
<organism evidence="3 4">
    <name type="scientific">Pseudolysobacter antarcticus</name>
    <dbReference type="NCBI Taxonomy" id="2511995"/>
    <lineage>
        <taxon>Bacteria</taxon>
        <taxon>Pseudomonadati</taxon>
        <taxon>Pseudomonadota</taxon>
        <taxon>Gammaproteobacteria</taxon>
        <taxon>Lysobacterales</taxon>
        <taxon>Rhodanobacteraceae</taxon>
        <taxon>Pseudolysobacter</taxon>
    </lineage>
</organism>
<dbReference type="Gene3D" id="3.10.129.10">
    <property type="entry name" value="Hotdog Thioesterase"/>
    <property type="match status" value="1"/>
</dbReference>
<sequence length="154" mass="15991">MNMVNEITGSQNSASLTGLQQLQALIAGGKRPGIGDSLDFTLVEVAVGSAVFEGIPGLHAYNPIGMVHGGYAATLLDSACGCAVHASLSTTQGYTTLELKVAYHKALTDKTGKVRAEGRVISIGRRVAFAEARLIDANGKLYASATSTLLVIEK</sequence>
<feature type="domain" description="Thioesterase" evidence="2">
    <location>
        <begin position="65"/>
        <end position="141"/>
    </location>
</feature>
<protein>
    <submittedName>
        <fullName evidence="3">PaaI family thioesterase</fullName>
    </submittedName>
</protein>
<dbReference type="NCBIfam" id="TIGR00369">
    <property type="entry name" value="unchar_dom_1"/>
    <property type="match status" value="1"/>
</dbReference>
<evidence type="ECO:0000259" key="2">
    <source>
        <dbReference type="Pfam" id="PF03061"/>
    </source>
</evidence>
<dbReference type="OrthoDB" id="9813282at2"/>
<dbReference type="PANTHER" id="PTHR43240:SF1">
    <property type="entry name" value="BLR5584 PROTEIN"/>
    <property type="match status" value="1"/>
</dbReference>
<dbReference type="Proteomes" id="UP000291562">
    <property type="component" value="Chromosome"/>
</dbReference>
<dbReference type="InterPro" id="IPR029069">
    <property type="entry name" value="HotDog_dom_sf"/>
</dbReference>
<dbReference type="CDD" id="cd03443">
    <property type="entry name" value="PaaI_thioesterase"/>
    <property type="match status" value="1"/>
</dbReference>
<name>A0A411HLU2_9GAMM</name>
<dbReference type="InterPro" id="IPR003736">
    <property type="entry name" value="PAAI_dom"/>
</dbReference>
<dbReference type="KEGG" id="xbc:ELE36_14690"/>
<reference evidence="3 4" key="1">
    <citation type="submission" date="2019-01" db="EMBL/GenBank/DDBJ databases">
        <title>Pseudolysobacter antarctica gen. nov., sp. nov., isolated from Fildes Peninsula, Antarctica.</title>
        <authorList>
            <person name="Wei Z."/>
            <person name="Peng F."/>
        </authorList>
    </citation>
    <scope>NUCLEOTIDE SEQUENCE [LARGE SCALE GENOMIC DNA]</scope>
    <source>
        <strain evidence="3 4">AQ6-296</strain>
    </source>
</reference>
<dbReference type="InterPro" id="IPR006683">
    <property type="entry name" value="Thioestr_dom"/>
</dbReference>
<keyword evidence="1" id="KW-0378">Hydrolase</keyword>
<dbReference type="SUPFAM" id="SSF54637">
    <property type="entry name" value="Thioesterase/thiol ester dehydrase-isomerase"/>
    <property type="match status" value="1"/>
</dbReference>
<accession>A0A411HLU2</accession>
<evidence type="ECO:0000313" key="3">
    <source>
        <dbReference type="EMBL" id="QBB71502.1"/>
    </source>
</evidence>
<gene>
    <name evidence="3" type="ORF">ELE36_14690</name>
</gene>
<evidence type="ECO:0000256" key="1">
    <source>
        <dbReference type="ARBA" id="ARBA00022801"/>
    </source>
</evidence>
<dbReference type="GO" id="GO:0005829">
    <property type="term" value="C:cytosol"/>
    <property type="evidence" value="ECO:0007669"/>
    <property type="project" value="TreeGrafter"/>
</dbReference>
<dbReference type="Pfam" id="PF03061">
    <property type="entry name" value="4HBT"/>
    <property type="match status" value="1"/>
</dbReference>